<proteinExistence type="predicted"/>
<reference evidence="2 3" key="1">
    <citation type="journal article" date="2011" name="Stand. Genomic Sci.">
        <title>Complete genome sequence of the gliding freshwater bacterium Fluviicola taffensis type strain (RW262).</title>
        <authorList>
            <person name="Woyke T."/>
            <person name="Chertkov O."/>
            <person name="Lapidus A."/>
            <person name="Nolan M."/>
            <person name="Lucas S."/>
            <person name="Del Rio T.G."/>
            <person name="Tice H."/>
            <person name="Cheng J.F."/>
            <person name="Tapia R."/>
            <person name="Han C."/>
            <person name="Goodwin L."/>
            <person name="Pitluck S."/>
            <person name="Liolios K."/>
            <person name="Pagani I."/>
            <person name="Ivanova N."/>
            <person name="Huntemann M."/>
            <person name="Mavromatis K."/>
            <person name="Mikhailova N."/>
            <person name="Pati A."/>
            <person name="Chen A."/>
            <person name="Palaniappan K."/>
            <person name="Land M."/>
            <person name="Hauser L."/>
            <person name="Brambilla E.M."/>
            <person name="Rohde M."/>
            <person name="Mwirichia R."/>
            <person name="Sikorski J."/>
            <person name="Tindall B.J."/>
            <person name="Goker M."/>
            <person name="Bristow J."/>
            <person name="Eisen J.A."/>
            <person name="Markowitz V."/>
            <person name="Hugenholtz P."/>
            <person name="Klenk H.P."/>
            <person name="Kyrpides N.C."/>
        </authorList>
    </citation>
    <scope>NUCLEOTIDE SEQUENCE [LARGE SCALE GENOMIC DNA]</scope>
    <source>
        <strain evidence="3">DSM 16823 / RW262 / RW262</strain>
    </source>
</reference>
<dbReference type="EMBL" id="CP002542">
    <property type="protein sequence ID" value="AEA45626.1"/>
    <property type="molecule type" value="Genomic_DNA"/>
</dbReference>
<dbReference type="Gene3D" id="3.30.1370.110">
    <property type="match status" value="1"/>
</dbReference>
<name>F2IEQ9_FLUTR</name>
<sequence>MQFKVGQKISFLYEKGDGIILKLEQNRAYVTDDSGFDRWFPLNELVFIHSEKYADDEITISKEDLEPDTTFRIIQERTGVKKPRTIWEIDLHIEEILESTQGMSNTEILMKQMAEFRSTFKKAKSKSVHKLVVIHGVGEGVLKNEIRTYLALQDQIEVYDADFHEYGKGATAIEFHPNW</sequence>
<dbReference type="Proteomes" id="UP000007463">
    <property type="component" value="Chromosome"/>
</dbReference>
<dbReference type="KEGG" id="fte:Fluta_3657"/>
<organism evidence="2 3">
    <name type="scientific">Fluviicola taffensis (strain DSM 16823 / NCIMB 13979 / RW262)</name>
    <dbReference type="NCBI Taxonomy" id="755732"/>
    <lineage>
        <taxon>Bacteria</taxon>
        <taxon>Pseudomonadati</taxon>
        <taxon>Bacteroidota</taxon>
        <taxon>Flavobacteriia</taxon>
        <taxon>Flavobacteriales</taxon>
        <taxon>Crocinitomicaceae</taxon>
        <taxon>Fluviicola</taxon>
    </lineage>
</organism>
<protein>
    <submittedName>
        <fullName evidence="2">Smr protein/MutS2</fullName>
    </submittedName>
</protein>
<keyword evidence="3" id="KW-1185">Reference proteome</keyword>
<dbReference type="eggNOG" id="COG1193">
    <property type="taxonomic scope" value="Bacteria"/>
</dbReference>
<dbReference type="Pfam" id="PF01713">
    <property type="entry name" value="Smr"/>
    <property type="match status" value="1"/>
</dbReference>
<accession>F2IEQ9</accession>
<reference evidence="3" key="2">
    <citation type="submission" date="2011-02" db="EMBL/GenBank/DDBJ databases">
        <title>The complete genome of Fluviicola taffensis DSM 16823.</title>
        <authorList>
            <consortium name="US DOE Joint Genome Institute (JGI-PGF)"/>
            <person name="Lucas S."/>
            <person name="Copeland A."/>
            <person name="Lapidus A."/>
            <person name="Bruce D."/>
            <person name="Goodwin L."/>
            <person name="Pitluck S."/>
            <person name="Kyrpides N."/>
            <person name="Mavromatis K."/>
            <person name="Ivanova N."/>
            <person name="Mikhailova N."/>
            <person name="Pagani I."/>
            <person name="Chertkov O."/>
            <person name="Detter J.C."/>
            <person name="Han C."/>
            <person name="Tapia R."/>
            <person name="Land M."/>
            <person name="Hauser L."/>
            <person name="Markowitz V."/>
            <person name="Cheng J.-F."/>
            <person name="Hugenholtz P."/>
            <person name="Woyke T."/>
            <person name="Wu D."/>
            <person name="Tindall B."/>
            <person name="Pomrenke H.G."/>
            <person name="Brambilla E."/>
            <person name="Klenk H.-P."/>
            <person name="Eisen J.A."/>
        </authorList>
    </citation>
    <scope>NUCLEOTIDE SEQUENCE [LARGE SCALE GENOMIC DNA]</scope>
    <source>
        <strain evidence="3">DSM 16823 / RW262 / RW262</strain>
    </source>
</reference>
<gene>
    <name evidence="2" type="ordered locus">Fluta_3657</name>
</gene>
<evidence type="ECO:0000313" key="3">
    <source>
        <dbReference type="Proteomes" id="UP000007463"/>
    </source>
</evidence>
<dbReference type="PROSITE" id="PS50828">
    <property type="entry name" value="SMR"/>
    <property type="match status" value="1"/>
</dbReference>
<dbReference type="OrthoDB" id="1524810at2"/>
<dbReference type="InterPro" id="IPR036063">
    <property type="entry name" value="Smr_dom_sf"/>
</dbReference>
<dbReference type="RefSeq" id="WP_013688393.1">
    <property type="nucleotide sequence ID" value="NC_015321.1"/>
</dbReference>
<dbReference type="HOGENOM" id="CLU_128043_0_0_10"/>
<dbReference type="InterPro" id="IPR002625">
    <property type="entry name" value="Smr_dom"/>
</dbReference>
<feature type="domain" description="Smr" evidence="1">
    <location>
        <begin position="130"/>
        <end position="176"/>
    </location>
</feature>
<evidence type="ECO:0000313" key="2">
    <source>
        <dbReference type="EMBL" id="AEA45626.1"/>
    </source>
</evidence>
<evidence type="ECO:0000259" key="1">
    <source>
        <dbReference type="PROSITE" id="PS50828"/>
    </source>
</evidence>
<dbReference type="AlphaFoldDB" id="F2IEQ9"/>
<dbReference type="STRING" id="755732.Fluta_3657"/>